<dbReference type="AlphaFoldDB" id="A0A090AQH6"/>
<dbReference type="KEGG" id="tig:THII_3578"/>
<dbReference type="EMBL" id="AP014633">
    <property type="protein sequence ID" value="BAP57875.1"/>
    <property type="molecule type" value="Genomic_DNA"/>
</dbReference>
<organism evidence="1 2">
    <name type="scientific">Thioploca ingrica</name>
    <dbReference type="NCBI Taxonomy" id="40754"/>
    <lineage>
        <taxon>Bacteria</taxon>
        <taxon>Pseudomonadati</taxon>
        <taxon>Pseudomonadota</taxon>
        <taxon>Gammaproteobacteria</taxon>
        <taxon>Thiotrichales</taxon>
        <taxon>Thiotrichaceae</taxon>
        <taxon>Thioploca</taxon>
    </lineage>
</organism>
<dbReference type="InterPro" id="IPR029057">
    <property type="entry name" value="PRTase-like"/>
</dbReference>
<proteinExistence type="predicted"/>
<evidence type="ECO:0000313" key="2">
    <source>
        <dbReference type="Proteomes" id="UP000031623"/>
    </source>
</evidence>
<gene>
    <name evidence="1" type="ORF">THII_3578</name>
</gene>
<name>A0A090AQH6_9GAMM</name>
<sequence>MNRQFSDYTTEIEKANLSLLADKATDSTTYSHALYELGRELGRVLAEQVNDKKKSVCVACSVEDADYLTTGVIESLTSASLEVSLACFWNQRQRQHGLSMAPIVRKYREPNVDHAKILIMVKSVISGTYVVKTNLTHLIQTLQPDNIFVVAPVIHKEAPHKLSQEFPQSITNKFHYVYFATDTEKQANGDLIPGVGSHVYQRLGFKDQADKNKFTPKLVKSRSALLKTGVTR</sequence>
<reference evidence="1 2" key="1">
    <citation type="journal article" date="2014" name="ISME J.">
        <title>Ecophysiology of Thioploca ingrica as revealed by the complete genome sequence supplemented with proteomic evidence.</title>
        <authorList>
            <person name="Kojima H."/>
            <person name="Ogura Y."/>
            <person name="Yamamoto N."/>
            <person name="Togashi T."/>
            <person name="Mori H."/>
            <person name="Watanabe T."/>
            <person name="Nemoto F."/>
            <person name="Kurokawa K."/>
            <person name="Hayashi T."/>
            <person name="Fukui M."/>
        </authorList>
    </citation>
    <scope>NUCLEOTIDE SEQUENCE [LARGE SCALE GENOMIC DNA]</scope>
</reference>
<evidence type="ECO:0000313" key="1">
    <source>
        <dbReference type="EMBL" id="BAP57875.1"/>
    </source>
</evidence>
<dbReference type="OrthoDB" id="648192at2"/>
<evidence type="ECO:0008006" key="3">
    <source>
        <dbReference type="Google" id="ProtNLM"/>
    </source>
</evidence>
<dbReference type="Gene3D" id="3.40.50.2020">
    <property type="match status" value="1"/>
</dbReference>
<keyword evidence="2" id="KW-1185">Reference proteome</keyword>
<dbReference type="STRING" id="40754.THII_3578"/>
<protein>
    <recommendedName>
        <fullName evidence="3">Phosphoribosyltransferase</fullName>
    </recommendedName>
</protein>
<accession>A0A090AQH6</accession>
<dbReference type="HOGENOM" id="CLU_103679_0_0_6"/>
<dbReference type="Proteomes" id="UP000031623">
    <property type="component" value="Chromosome"/>
</dbReference>